<dbReference type="Proteomes" id="UP000759131">
    <property type="component" value="Unassembled WGS sequence"/>
</dbReference>
<dbReference type="PIRSF" id="PIRSF000097">
    <property type="entry name" value="AKR"/>
    <property type="match status" value="1"/>
</dbReference>
<feature type="site" description="Lowers pKa of active site Tyr" evidence="4">
    <location>
        <position position="49"/>
    </location>
</feature>
<keyword evidence="7" id="KW-1185">Reference proteome</keyword>
<dbReference type="GO" id="GO:0016616">
    <property type="term" value="F:oxidoreductase activity, acting on the CH-OH group of donors, NAD or NADP as acceptor"/>
    <property type="evidence" value="ECO:0007669"/>
    <property type="project" value="UniProtKB-ARBA"/>
</dbReference>
<dbReference type="PROSITE" id="PS00062">
    <property type="entry name" value="ALDOKETO_REDUCTASE_2"/>
    <property type="match status" value="1"/>
</dbReference>
<dbReference type="AlphaFoldDB" id="A0A7R9KRS7"/>
<dbReference type="OrthoDB" id="416253at2759"/>
<dbReference type="InterPro" id="IPR036812">
    <property type="entry name" value="NAD(P)_OxRdtase_dom_sf"/>
</dbReference>
<comment type="similarity">
    <text evidence="1">Belongs to the aldo/keto reductase family.</text>
</comment>
<dbReference type="EMBL" id="CAJPIZ010005490">
    <property type="protein sequence ID" value="CAG2108661.1"/>
    <property type="molecule type" value="Genomic_DNA"/>
</dbReference>
<dbReference type="PROSITE" id="PS00798">
    <property type="entry name" value="ALDOKETO_REDUCTASE_1"/>
    <property type="match status" value="1"/>
</dbReference>
<evidence type="ECO:0000313" key="6">
    <source>
        <dbReference type="EMBL" id="CAD7628231.1"/>
    </source>
</evidence>
<evidence type="ECO:0000256" key="1">
    <source>
        <dbReference type="ARBA" id="ARBA00007905"/>
    </source>
</evidence>
<dbReference type="InterPro" id="IPR020471">
    <property type="entry name" value="AKR"/>
</dbReference>
<evidence type="ECO:0000256" key="3">
    <source>
        <dbReference type="ARBA" id="ARBA00023002"/>
    </source>
</evidence>
<dbReference type="CDD" id="cd19071">
    <property type="entry name" value="AKR_AKR1-5-like"/>
    <property type="match status" value="1"/>
</dbReference>
<keyword evidence="2" id="KW-0521">NADP</keyword>
<reference evidence="6" key="1">
    <citation type="submission" date="2020-11" db="EMBL/GenBank/DDBJ databases">
        <authorList>
            <person name="Tran Van P."/>
        </authorList>
    </citation>
    <scope>NUCLEOTIDE SEQUENCE</scope>
</reference>
<dbReference type="InterPro" id="IPR018170">
    <property type="entry name" value="Aldo/ket_reductase_CS"/>
</dbReference>
<dbReference type="Pfam" id="PF00248">
    <property type="entry name" value="Aldo_ket_red"/>
    <property type="match status" value="1"/>
</dbReference>
<evidence type="ECO:0000256" key="4">
    <source>
        <dbReference type="PIRSR" id="PIRSR000097-3"/>
    </source>
</evidence>
<accession>A0A7R9KRS7</accession>
<keyword evidence="3" id="KW-0560">Oxidoreductase</keyword>
<dbReference type="PANTHER" id="PTHR43827">
    <property type="entry name" value="2,5-DIKETO-D-GLUCONIC ACID REDUCTASE"/>
    <property type="match status" value="1"/>
</dbReference>
<evidence type="ECO:0000259" key="5">
    <source>
        <dbReference type="Pfam" id="PF00248"/>
    </source>
</evidence>
<dbReference type="Gene3D" id="3.20.20.100">
    <property type="entry name" value="NADP-dependent oxidoreductase domain"/>
    <property type="match status" value="1"/>
</dbReference>
<evidence type="ECO:0000313" key="7">
    <source>
        <dbReference type="Proteomes" id="UP000759131"/>
    </source>
</evidence>
<organism evidence="6">
    <name type="scientific">Medioppia subpectinata</name>
    <dbReference type="NCBI Taxonomy" id="1979941"/>
    <lineage>
        <taxon>Eukaryota</taxon>
        <taxon>Metazoa</taxon>
        <taxon>Ecdysozoa</taxon>
        <taxon>Arthropoda</taxon>
        <taxon>Chelicerata</taxon>
        <taxon>Arachnida</taxon>
        <taxon>Acari</taxon>
        <taxon>Acariformes</taxon>
        <taxon>Sarcoptiformes</taxon>
        <taxon>Oribatida</taxon>
        <taxon>Brachypylina</taxon>
        <taxon>Oppioidea</taxon>
        <taxon>Oppiidae</taxon>
        <taxon>Medioppia</taxon>
    </lineage>
</organism>
<dbReference type="SUPFAM" id="SSF51430">
    <property type="entry name" value="NAD(P)-linked oxidoreductase"/>
    <property type="match status" value="1"/>
</dbReference>
<proteinExistence type="inferred from homology"/>
<sequence length="240" mass="27798">MAIKDGIRQGFRHIDTSWFFHNERDVGQALREAYDEGLVTRDDLFIVYKVWPKNSNFKRTQNVIKQTLKELNTTYLDFVSIQWPLRNNTDIYRALEWAYDQRMARSIGVSNFKPTEITELMTMATVKPAINHIRIHPGLNQDETIEWCHREGIAVAGWSPLGTGSLITDPTLVAIGQKYNKTSAQVMIRWQIQRGLIVVPKSTKLSRIVENSDVFDFELREEDMSAIHDMPQIALIEFWG</sequence>
<gene>
    <name evidence="6" type="ORF">OSB1V03_LOCUS8653</name>
</gene>
<evidence type="ECO:0000256" key="2">
    <source>
        <dbReference type="ARBA" id="ARBA00022857"/>
    </source>
</evidence>
<dbReference type="EMBL" id="OC860065">
    <property type="protein sequence ID" value="CAD7628231.1"/>
    <property type="molecule type" value="Genomic_DNA"/>
</dbReference>
<dbReference type="PRINTS" id="PR00069">
    <property type="entry name" value="ALDKETRDTASE"/>
</dbReference>
<dbReference type="PROSITE" id="PS00063">
    <property type="entry name" value="ALDOKETO_REDUCTASE_3"/>
    <property type="match status" value="1"/>
</dbReference>
<dbReference type="PANTHER" id="PTHR43827:SF3">
    <property type="entry name" value="NADP-DEPENDENT OXIDOREDUCTASE DOMAIN-CONTAINING PROTEIN"/>
    <property type="match status" value="1"/>
</dbReference>
<name>A0A7R9KRS7_9ACAR</name>
<feature type="domain" description="NADP-dependent oxidoreductase" evidence="5">
    <location>
        <begin position="7"/>
        <end position="228"/>
    </location>
</feature>
<protein>
    <recommendedName>
        <fullName evidence="5">NADP-dependent oxidoreductase domain-containing protein</fullName>
    </recommendedName>
</protein>
<dbReference type="InterPro" id="IPR023210">
    <property type="entry name" value="NADP_OxRdtase_dom"/>
</dbReference>